<keyword evidence="1" id="KW-0677">Repeat</keyword>
<dbReference type="SUPFAM" id="SSF48371">
    <property type="entry name" value="ARM repeat"/>
    <property type="match status" value="1"/>
</dbReference>
<dbReference type="PROSITE" id="PS50077">
    <property type="entry name" value="HEAT_REPEAT"/>
    <property type="match status" value="1"/>
</dbReference>
<dbReference type="OrthoDB" id="340346at2759"/>
<dbReference type="PANTHER" id="PTHR10648:SF1">
    <property type="entry name" value="SERINE_THREONINE-PROTEIN PHOSPHATASE 4 REGULATORY SUBUNIT 1"/>
    <property type="match status" value="1"/>
</dbReference>
<evidence type="ECO:0000313" key="4">
    <source>
        <dbReference type="EMBL" id="EFN81001.1"/>
    </source>
</evidence>
<feature type="repeat" description="HEAT" evidence="2">
    <location>
        <begin position="691"/>
        <end position="729"/>
    </location>
</feature>
<dbReference type="Gene3D" id="1.25.10.10">
    <property type="entry name" value="Leucine-rich Repeat Variant"/>
    <property type="match status" value="2"/>
</dbReference>
<dbReference type="Proteomes" id="UP000008237">
    <property type="component" value="Unassembled WGS sequence"/>
</dbReference>
<dbReference type="EMBL" id="GL450410">
    <property type="protein sequence ID" value="EFN81001.1"/>
    <property type="molecule type" value="Genomic_DNA"/>
</dbReference>
<dbReference type="InterPro" id="IPR016024">
    <property type="entry name" value="ARM-type_fold"/>
</dbReference>
<dbReference type="AlphaFoldDB" id="E2BTH3"/>
<evidence type="ECO:0000313" key="5">
    <source>
        <dbReference type="Proteomes" id="UP000008237"/>
    </source>
</evidence>
<dbReference type="InterPro" id="IPR051023">
    <property type="entry name" value="PP2A_Regulatory_Subunit_A"/>
</dbReference>
<dbReference type="InterPro" id="IPR021133">
    <property type="entry name" value="HEAT_type_2"/>
</dbReference>
<feature type="compositionally biased region" description="Basic and acidic residues" evidence="3">
    <location>
        <begin position="385"/>
        <end position="401"/>
    </location>
</feature>
<reference evidence="4 5" key="1">
    <citation type="journal article" date="2010" name="Science">
        <title>Genomic comparison of the ants Camponotus floridanus and Harpegnathos saltator.</title>
        <authorList>
            <person name="Bonasio R."/>
            <person name="Zhang G."/>
            <person name="Ye C."/>
            <person name="Mutti N.S."/>
            <person name="Fang X."/>
            <person name="Qin N."/>
            <person name="Donahue G."/>
            <person name="Yang P."/>
            <person name="Li Q."/>
            <person name="Li C."/>
            <person name="Zhang P."/>
            <person name="Huang Z."/>
            <person name="Berger S.L."/>
            <person name="Reinberg D."/>
            <person name="Wang J."/>
            <person name="Liebig J."/>
        </authorList>
    </citation>
    <scope>NUCLEOTIDE SEQUENCE [LARGE SCALE GENOMIC DNA]</scope>
    <source>
        <strain evidence="4 5">R22 G/1</strain>
    </source>
</reference>
<dbReference type="OMA" id="KFFNLCS"/>
<sequence length="817" mass="92994">MPLGYILLSTPKVRLAAQNALLTLMKRGLLHNNTIENEICPVVEFLSYLSADFLSTSVSLMCKLAPLIGKELTERVFLDRYIDMCEDDDMSVRRICATHFGEMCAVVSRKALFRKLFPTFIHLCGDRVWGVRKACVDVMMPVSCCSTLEHRRLFLAEILTKHLKDESKWVRMSAFQILGPFISTFAKQFTEVSYNQHGELVYTSTQDNYFSVRYPYEGMFPMKSVMRNQTPDMDDNAKGASFHMSVINTKSPVAESWEGNEHQKNNDPTNRPRCVYYTAFKNKMQKRPILSTLREKDTDETEKYNPFLYYYIPPEAPLDDELIHAARQSAMNRNNAEKVAAGKENVIDENSSSSSESTSSSSNNEEEEEEEEEEELNTKGQPNVDKLDNHKEEDNDDYSSTHDANELLEDTLYICCTMNQKSIPFSFNNKLDTIKKQGEHDIVPQELIRQFVSMVDPEQCADMGAEIPHHCAFSFPAVTLTLGKEKWYCLKKAYQSLSSAKQWKVRRTLASSIHEIALILGEELTATDLVPIYDGFIKDLDEVRIGVLKHLATFLKILKPTDRCQYLPRLSDFLATDNEWNWRFREELATQLLEAVTLFSPKDVAKSIAPLSLQLLVDKIAAVRTVALDLVTRIVSHLSVDDALVTSLIHELRDTLVPNSKKWIRRQTYAILCAHLLHNGAVAGSMFTKEMLPNLIGLSFDRVPNVRLAVARTLANNVSTMGLDGLGAERMEEVDRILKKMRLDADRDVRVLAGGEEQLVDTVSQDCVVVPQDEAENKQPRNILSYNEVVYVPRTRMRRENELFVSQDAPPFFHASD</sequence>
<protein>
    <submittedName>
        <fullName evidence="4">Serine/threonine-protein phosphatase 4 regulatory subunit 1</fullName>
    </submittedName>
</protein>
<gene>
    <name evidence="4" type="ORF">EAI_12847</name>
</gene>
<evidence type="ECO:0000256" key="3">
    <source>
        <dbReference type="SAM" id="MobiDB-lite"/>
    </source>
</evidence>
<dbReference type="STRING" id="610380.E2BTH3"/>
<dbReference type="InParanoid" id="E2BTH3"/>
<accession>E2BTH3</accession>
<feature type="region of interest" description="Disordered" evidence="3">
    <location>
        <begin position="343"/>
        <end position="401"/>
    </location>
</feature>
<keyword evidence="5" id="KW-1185">Reference proteome</keyword>
<evidence type="ECO:0000256" key="1">
    <source>
        <dbReference type="ARBA" id="ARBA00022737"/>
    </source>
</evidence>
<dbReference type="GO" id="GO:0019888">
    <property type="term" value="F:protein phosphatase regulator activity"/>
    <property type="evidence" value="ECO:0007669"/>
    <property type="project" value="TreeGrafter"/>
</dbReference>
<dbReference type="PANTHER" id="PTHR10648">
    <property type="entry name" value="SERINE/THREONINE-PROTEIN PHOSPHATASE PP2A 65 KDA REGULATORY SUBUNIT"/>
    <property type="match status" value="1"/>
</dbReference>
<name>E2BTH3_HARSA</name>
<feature type="compositionally biased region" description="Acidic residues" evidence="3">
    <location>
        <begin position="364"/>
        <end position="375"/>
    </location>
</feature>
<feature type="compositionally biased region" description="Low complexity" evidence="3">
    <location>
        <begin position="349"/>
        <end position="363"/>
    </location>
</feature>
<evidence type="ECO:0000256" key="2">
    <source>
        <dbReference type="PROSITE-ProRule" id="PRU00103"/>
    </source>
</evidence>
<dbReference type="GO" id="GO:0005737">
    <property type="term" value="C:cytoplasm"/>
    <property type="evidence" value="ECO:0007669"/>
    <property type="project" value="TreeGrafter"/>
</dbReference>
<organism evidence="5">
    <name type="scientific">Harpegnathos saltator</name>
    <name type="common">Jerdon's jumping ant</name>
    <dbReference type="NCBI Taxonomy" id="610380"/>
    <lineage>
        <taxon>Eukaryota</taxon>
        <taxon>Metazoa</taxon>
        <taxon>Ecdysozoa</taxon>
        <taxon>Arthropoda</taxon>
        <taxon>Hexapoda</taxon>
        <taxon>Insecta</taxon>
        <taxon>Pterygota</taxon>
        <taxon>Neoptera</taxon>
        <taxon>Endopterygota</taxon>
        <taxon>Hymenoptera</taxon>
        <taxon>Apocrita</taxon>
        <taxon>Aculeata</taxon>
        <taxon>Formicoidea</taxon>
        <taxon>Formicidae</taxon>
        <taxon>Ponerinae</taxon>
        <taxon>Ponerini</taxon>
        <taxon>Harpegnathos</taxon>
    </lineage>
</organism>
<dbReference type="InterPro" id="IPR011989">
    <property type="entry name" value="ARM-like"/>
</dbReference>
<proteinExistence type="predicted"/>